<sequence>MSFDPHKSIQFIWDNAPEYAKAKGQLAELEVYKSSLKSIQMKKHPELSVTGQEREAYASEEYQTLCKAIGQATERVELLKWQLEAAKMRFEAYRTESSNNRQLDRMTK</sequence>
<organism evidence="1">
    <name type="scientific">uncultured Caudovirales phage</name>
    <dbReference type="NCBI Taxonomy" id="2100421"/>
    <lineage>
        <taxon>Viruses</taxon>
        <taxon>Duplodnaviria</taxon>
        <taxon>Heunggongvirae</taxon>
        <taxon>Uroviricota</taxon>
        <taxon>Caudoviricetes</taxon>
        <taxon>Peduoviridae</taxon>
        <taxon>Maltschvirus</taxon>
        <taxon>Maltschvirus maltsch</taxon>
    </lineage>
</organism>
<proteinExistence type="predicted"/>
<accession>A0A6J5KL84</accession>
<name>A0A6J5KL84_9CAUD</name>
<dbReference type="EMBL" id="LR796156">
    <property type="protein sequence ID" value="CAB4121916.1"/>
    <property type="molecule type" value="Genomic_DNA"/>
</dbReference>
<reference evidence="1" key="1">
    <citation type="submission" date="2020-04" db="EMBL/GenBank/DDBJ databases">
        <authorList>
            <person name="Chiriac C."/>
            <person name="Salcher M."/>
            <person name="Ghai R."/>
            <person name="Kavagutti S V."/>
        </authorList>
    </citation>
    <scope>NUCLEOTIDE SEQUENCE</scope>
</reference>
<protein>
    <submittedName>
        <fullName evidence="1">Uncharacterized protein</fullName>
    </submittedName>
</protein>
<evidence type="ECO:0000313" key="1">
    <source>
        <dbReference type="EMBL" id="CAB4121916.1"/>
    </source>
</evidence>
<gene>
    <name evidence="1" type="ORF">UFOVP20_25</name>
</gene>